<organism evidence="1 2">
    <name type="scientific">Nguyenibacter vanlangensis</name>
    <dbReference type="NCBI Taxonomy" id="1216886"/>
    <lineage>
        <taxon>Bacteria</taxon>
        <taxon>Pseudomonadati</taxon>
        <taxon>Pseudomonadota</taxon>
        <taxon>Alphaproteobacteria</taxon>
        <taxon>Acetobacterales</taxon>
        <taxon>Acetobacteraceae</taxon>
        <taxon>Nguyenibacter</taxon>
    </lineage>
</organism>
<evidence type="ECO:0000313" key="2">
    <source>
        <dbReference type="Proteomes" id="UP001449795"/>
    </source>
</evidence>
<protein>
    <submittedName>
        <fullName evidence="1">Tail protein X</fullName>
    </submittedName>
</protein>
<accession>A0ABZ3D1Y6</accession>
<sequence>MLTYQTRDGDVLDAIAYAQYGYCDDSVMSQIFAANSGIAAQGAVMPAGTMINLPDIVAPQTSSPAVKLWD</sequence>
<dbReference type="InterPro" id="IPR008861">
    <property type="entry name" value="GpX-like"/>
</dbReference>
<proteinExistence type="predicted"/>
<dbReference type="RefSeq" id="WP_342627582.1">
    <property type="nucleotide sequence ID" value="NZ_CP152276.1"/>
</dbReference>
<dbReference type="Pfam" id="PF05489">
    <property type="entry name" value="Phage_tail_X"/>
    <property type="match status" value="1"/>
</dbReference>
<evidence type="ECO:0000313" key="1">
    <source>
        <dbReference type="EMBL" id="XAE41705.1"/>
    </source>
</evidence>
<reference evidence="1 2" key="1">
    <citation type="submission" date="2024-04" db="EMBL/GenBank/DDBJ databases">
        <title>Complete genome sequence of Nguyenibacter vanlangesis HBCM-1154, a strain capable of nitrogen fixation, IAA production, and phosphorus solubilization isolated from sugarcane soil.</title>
        <authorList>
            <person name="MY HANH P."/>
        </authorList>
    </citation>
    <scope>NUCLEOTIDE SEQUENCE [LARGE SCALE GENOMIC DNA]</scope>
    <source>
        <strain evidence="1 2">HBCM 1154</strain>
    </source>
</reference>
<dbReference type="EMBL" id="CP152276">
    <property type="protein sequence ID" value="XAE41705.1"/>
    <property type="molecule type" value="Genomic_DNA"/>
</dbReference>
<name>A0ABZ3D1Y6_9PROT</name>
<dbReference type="Proteomes" id="UP001449795">
    <property type="component" value="Chromosome"/>
</dbReference>
<keyword evidence="2" id="KW-1185">Reference proteome</keyword>
<gene>
    <name evidence="1" type="ORF">AAC691_15620</name>
</gene>